<evidence type="ECO:0000259" key="8">
    <source>
        <dbReference type="Pfam" id="PF01794"/>
    </source>
</evidence>
<dbReference type="GO" id="GO:0000293">
    <property type="term" value="F:ferric-chelate reductase activity"/>
    <property type="evidence" value="ECO:0007669"/>
    <property type="project" value="TreeGrafter"/>
</dbReference>
<evidence type="ECO:0000313" key="10">
    <source>
        <dbReference type="EMBL" id="WWC58686.1"/>
    </source>
</evidence>
<evidence type="ECO:0000256" key="5">
    <source>
        <dbReference type="ARBA" id="ARBA00023065"/>
    </source>
</evidence>
<dbReference type="KEGG" id="kdj:28964935"/>
<keyword evidence="4 7" id="KW-1133">Transmembrane helix</keyword>
<dbReference type="Gene3D" id="3.40.50.80">
    <property type="entry name" value="Nucleotide-binding domain of ferredoxin-NADP reductase (FNR) module"/>
    <property type="match status" value="1"/>
</dbReference>
<feature type="transmembrane region" description="Helical" evidence="7">
    <location>
        <begin position="426"/>
        <end position="444"/>
    </location>
</feature>
<feature type="transmembrane region" description="Helical" evidence="7">
    <location>
        <begin position="394"/>
        <end position="414"/>
    </location>
</feature>
<dbReference type="CDD" id="cd06186">
    <property type="entry name" value="NOX_Duox_like_FAD_NADP"/>
    <property type="match status" value="1"/>
</dbReference>
<dbReference type="SUPFAM" id="SSF52343">
    <property type="entry name" value="Ferredoxin reductase-like, C-terminal NADP-linked domain"/>
    <property type="match status" value="1"/>
</dbReference>
<reference evidence="9" key="1">
    <citation type="submission" date="2013-07" db="EMBL/GenBank/DDBJ databases">
        <title>The Genome Sequence of Cryptococcus dejecticola CBS10117.</title>
        <authorList>
            <consortium name="The Broad Institute Genome Sequencing Platform"/>
            <person name="Cuomo C."/>
            <person name="Litvintseva A."/>
            <person name="Chen Y."/>
            <person name="Heitman J."/>
            <person name="Sun S."/>
            <person name="Springer D."/>
            <person name="Dromer F."/>
            <person name="Young S.K."/>
            <person name="Zeng Q."/>
            <person name="Gargeya S."/>
            <person name="Fitzgerald M."/>
            <person name="Abouelleil A."/>
            <person name="Alvarado L."/>
            <person name="Berlin A.M."/>
            <person name="Chapman S.B."/>
            <person name="Dewar J."/>
            <person name="Goldberg J."/>
            <person name="Griggs A."/>
            <person name="Gujja S."/>
            <person name="Hansen M."/>
            <person name="Howarth C."/>
            <person name="Imamovic A."/>
            <person name="Larimer J."/>
            <person name="McCowan C."/>
            <person name="Murphy C."/>
            <person name="Pearson M."/>
            <person name="Priest M."/>
            <person name="Roberts A."/>
            <person name="Saif S."/>
            <person name="Shea T."/>
            <person name="Sykes S."/>
            <person name="Wortman J."/>
            <person name="Nusbaum C."/>
            <person name="Birren B."/>
        </authorList>
    </citation>
    <scope>NUCLEOTIDE SEQUENCE [LARGE SCALE GENOMIC DNA]</scope>
    <source>
        <strain evidence="9">CBS 10117</strain>
    </source>
</reference>
<name>A0A1A6AH66_9TREE</name>
<dbReference type="SFLD" id="SFLDS00052">
    <property type="entry name" value="Ferric_Reductase_Domain"/>
    <property type="match status" value="1"/>
</dbReference>
<dbReference type="AlphaFoldDB" id="A0A1A6AH66"/>
<dbReference type="PANTHER" id="PTHR32361:SF9">
    <property type="entry name" value="FERRIC REDUCTASE TRANSMEMBRANE COMPONENT 3-RELATED"/>
    <property type="match status" value="1"/>
</dbReference>
<keyword evidence="3 7" id="KW-0812">Transmembrane</keyword>
<gene>
    <name evidence="9" type="ORF">I303_01236</name>
    <name evidence="10" type="ORF">I303_101230</name>
</gene>
<dbReference type="GO" id="GO:0015677">
    <property type="term" value="P:copper ion import"/>
    <property type="evidence" value="ECO:0007669"/>
    <property type="project" value="TreeGrafter"/>
</dbReference>
<comment type="subcellular location">
    <subcellularLocation>
        <location evidence="1">Membrane</location>
        <topology evidence="1">Multi-pass membrane protein</topology>
    </subcellularLocation>
</comment>
<dbReference type="EMBL" id="KI894027">
    <property type="protein sequence ID" value="OBR89409.1"/>
    <property type="molecule type" value="Genomic_DNA"/>
</dbReference>
<dbReference type="GeneID" id="28964935"/>
<evidence type="ECO:0000313" key="9">
    <source>
        <dbReference type="EMBL" id="OBR89409.1"/>
    </source>
</evidence>
<feature type="transmembrane region" description="Helical" evidence="7">
    <location>
        <begin position="364"/>
        <end position="382"/>
    </location>
</feature>
<evidence type="ECO:0000256" key="3">
    <source>
        <dbReference type="ARBA" id="ARBA00022692"/>
    </source>
</evidence>
<keyword evidence="2" id="KW-0813">Transport</keyword>
<feature type="domain" description="Ferric oxidoreductase" evidence="8">
    <location>
        <begin position="291"/>
        <end position="410"/>
    </location>
</feature>
<dbReference type="SFLD" id="SFLDG01168">
    <property type="entry name" value="Ferric_reductase_subgroup_(FRE"/>
    <property type="match status" value="1"/>
</dbReference>
<keyword evidence="11" id="KW-1185">Reference proteome</keyword>
<protein>
    <recommendedName>
        <fullName evidence="8">Ferric oxidoreductase domain-containing protein</fullName>
    </recommendedName>
</protein>
<evidence type="ECO:0000313" key="11">
    <source>
        <dbReference type="Proteomes" id="UP000078595"/>
    </source>
</evidence>
<evidence type="ECO:0000256" key="4">
    <source>
        <dbReference type="ARBA" id="ARBA00022989"/>
    </source>
</evidence>
<keyword evidence="6 7" id="KW-0472">Membrane</keyword>
<keyword evidence="5" id="KW-0406">Ion transport</keyword>
<dbReference type="GO" id="GO:0006826">
    <property type="term" value="P:iron ion transport"/>
    <property type="evidence" value="ECO:0007669"/>
    <property type="project" value="TreeGrafter"/>
</dbReference>
<accession>A0A1A6AH66</accession>
<feature type="transmembrane region" description="Helical" evidence="7">
    <location>
        <begin position="286"/>
        <end position="306"/>
    </location>
</feature>
<dbReference type="InterPro" id="IPR039261">
    <property type="entry name" value="FNR_nucleotide-bd"/>
</dbReference>
<dbReference type="Proteomes" id="UP000078595">
    <property type="component" value="Chromosome 1"/>
</dbReference>
<feature type="transmembrane region" description="Helical" evidence="7">
    <location>
        <begin position="318"/>
        <end position="344"/>
    </location>
</feature>
<dbReference type="GO" id="GO:0005886">
    <property type="term" value="C:plasma membrane"/>
    <property type="evidence" value="ECO:0007669"/>
    <property type="project" value="TreeGrafter"/>
</dbReference>
<dbReference type="Pfam" id="PF01794">
    <property type="entry name" value="Ferric_reduct"/>
    <property type="match status" value="1"/>
</dbReference>
<evidence type="ECO:0000256" key="6">
    <source>
        <dbReference type="ARBA" id="ARBA00023136"/>
    </source>
</evidence>
<feature type="transmembrane region" description="Helical" evidence="7">
    <location>
        <begin position="183"/>
        <end position="204"/>
    </location>
</feature>
<reference evidence="10" key="2">
    <citation type="submission" date="2013-07" db="EMBL/GenBank/DDBJ databases">
        <authorList>
            <consortium name="The Broad Institute Genome Sequencing Platform"/>
            <person name="Cuomo C."/>
            <person name="Litvintseva A."/>
            <person name="Chen Y."/>
            <person name="Heitman J."/>
            <person name="Sun S."/>
            <person name="Springer D."/>
            <person name="Dromer F."/>
            <person name="Young S.K."/>
            <person name="Zeng Q."/>
            <person name="Gargeya S."/>
            <person name="Fitzgerald M."/>
            <person name="Abouelleil A."/>
            <person name="Alvarado L."/>
            <person name="Berlin A.M."/>
            <person name="Chapman S.B."/>
            <person name="Dewar J."/>
            <person name="Goldberg J."/>
            <person name="Griggs A."/>
            <person name="Gujja S."/>
            <person name="Hansen M."/>
            <person name="Howarth C."/>
            <person name="Imamovic A."/>
            <person name="Larimer J."/>
            <person name="McCowan C."/>
            <person name="Murphy C."/>
            <person name="Pearson M."/>
            <person name="Priest M."/>
            <person name="Roberts A."/>
            <person name="Saif S."/>
            <person name="Shea T."/>
            <person name="Sykes S."/>
            <person name="Wortman J."/>
            <person name="Nusbaum C."/>
            <person name="Birren B."/>
        </authorList>
    </citation>
    <scope>NUCLEOTIDE SEQUENCE</scope>
    <source>
        <strain evidence="10">CBS 10117</strain>
    </source>
</reference>
<proteinExistence type="predicted"/>
<dbReference type="VEuPathDB" id="FungiDB:I303_01236"/>
<dbReference type="OrthoDB" id="4494341at2759"/>
<dbReference type="InterPro" id="IPR051410">
    <property type="entry name" value="Ferric/Cupric_Reductase"/>
</dbReference>
<sequence length="797" mass="89609">MYDPVCCSACKNVVPTYMYCAPEDVDQGMGGMSMVVLESRQTHDMDINMEMGEGNSTENKGKIATDMPGPNCLATNIPYLRTAAWCIDTHCQPGTSSSGSTISVADVELWWWMNIVGVLPDQPSPVMTYQEALSSITVAIQPNSTLPEDTPLTSPVLVDADSYTAQWNILVNFQRAETLHSKYSIILISTCFVLPIFLSLLRFIPFPLRLINLFNAHMIEAPLFNRDRPLTLPFFGDVSLHLPTRGQSLFIFWIVLINILCCSLGFHSVQPNAWWTTRTMEIATYIANRSGAISFANIPLLILYAGRNKILLLWLTDWSFSTFILLHKVVGVLATVEASLHSAIYLQIYLSKGISAYNEESRSPYWILGVLATLSMVLILPLSIRKFRKTMYELFLLLHIGLAVLTIVGCWYHIIWRFDHQWGYELWMYIAMAVWAFERVFRVLRLIRKGVRYAMIYRIDEDYLRMDIPDLDPDGCKGYIYVYFLNVNWRKSTLPRPWESHPFSIASYDPSPPRLVDATTENAKSEEEGSDILYTPQREQPTTTLTILDDTANNTIKSEAVLHDSPRAVDKDAQHRSVPILHRKDEDDNAQTGISILVRIEKGITSELSQFAISSLSSAPAPIPRKLKLPILIEGPYGTRTNNSDFLNEYINDSAKYPKIVCIAGGVGITAVLPKLQVAVSSPLRTSKGPVKLYWGARTRNLIDAVEDLIATKDSQDGSESESESGKNSWGDIQTHFQVGTRLHLQEIVDDELKEGEKGTLVVVSGPKGMANEVRRSVITKAKQGIIVKFVQESFDW</sequence>
<organism evidence="9">
    <name type="scientific">Kwoniella dejecticola CBS 10117</name>
    <dbReference type="NCBI Taxonomy" id="1296121"/>
    <lineage>
        <taxon>Eukaryota</taxon>
        <taxon>Fungi</taxon>
        <taxon>Dikarya</taxon>
        <taxon>Basidiomycota</taxon>
        <taxon>Agaricomycotina</taxon>
        <taxon>Tremellomycetes</taxon>
        <taxon>Tremellales</taxon>
        <taxon>Cryptococcaceae</taxon>
        <taxon>Kwoniella</taxon>
    </lineage>
</organism>
<reference evidence="10" key="3">
    <citation type="submission" date="2024-02" db="EMBL/GenBank/DDBJ databases">
        <title>Comparative genomics of Cryptococcus and Kwoniella reveals pathogenesis evolution and contrasting modes of karyotype evolution via chromosome fusion or intercentromeric recombination.</title>
        <authorList>
            <person name="Coelho M.A."/>
            <person name="David-Palma M."/>
            <person name="Shea T."/>
            <person name="Bowers K."/>
            <person name="McGinley-Smith S."/>
            <person name="Mohammad A.W."/>
            <person name="Gnirke A."/>
            <person name="Yurkov A.M."/>
            <person name="Nowrousian M."/>
            <person name="Sun S."/>
            <person name="Cuomo C.A."/>
            <person name="Heitman J."/>
        </authorList>
    </citation>
    <scope>NUCLEOTIDE SEQUENCE</scope>
    <source>
        <strain evidence="10">CBS 10117</strain>
    </source>
</reference>
<feature type="transmembrane region" description="Helical" evidence="7">
    <location>
        <begin position="249"/>
        <end position="266"/>
    </location>
</feature>
<dbReference type="STRING" id="1296121.A0A1A6AH66"/>
<dbReference type="InterPro" id="IPR013130">
    <property type="entry name" value="Fe3_Rdtase_TM_dom"/>
</dbReference>
<dbReference type="EMBL" id="CP144530">
    <property type="protein sequence ID" value="WWC58686.1"/>
    <property type="molecule type" value="Genomic_DNA"/>
</dbReference>
<evidence type="ECO:0000256" key="2">
    <source>
        <dbReference type="ARBA" id="ARBA00022448"/>
    </source>
</evidence>
<dbReference type="PANTHER" id="PTHR32361">
    <property type="entry name" value="FERRIC/CUPRIC REDUCTASE TRANSMEMBRANE COMPONENT"/>
    <property type="match status" value="1"/>
</dbReference>
<evidence type="ECO:0000256" key="7">
    <source>
        <dbReference type="SAM" id="Phobius"/>
    </source>
</evidence>
<evidence type="ECO:0000256" key="1">
    <source>
        <dbReference type="ARBA" id="ARBA00004141"/>
    </source>
</evidence>
<dbReference type="GO" id="GO:0006879">
    <property type="term" value="P:intracellular iron ion homeostasis"/>
    <property type="evidence" value="ECO:0007669"/>
    <property type="project" value="TreeGrafter"/>
</dbReference>
<dbReference type="RefSeq" id="XP_018267251.1">
    <property type="nucleotide sequence ID" value="XM_018404597.1"/>
</dbReference>